<dbReference type="EMBL" id="AP006840">
    <property type="protein sequence ID" value="BAD40257.1"/>
    <property type="molecule type" value="Genomic_DNA"/>
</dbReference>
<dbReference type="Pfam" id="PF06475">
    <property type="entry name" value="Glycolipid_bind"/>
    <property type="match status" value="1"/>
</dbReference>
<evidence type="ECO:0000313" key="1">
    <source>
        <dbReference type="EMBL" id="BAD40257.1"/>
    </source>
</evidence>
<keyword evidence="2" id="KW-1185">Reference proteome</keyword>
<dbReference type="SUPFAM" id="SSF159275">
    <property type="entry name" value="PA1994-like"/>
    <property type="match status" value="1"/>
</dbReference>
<dbReference type="AlphaFoldDB" id="Q67PY6"/>
<sequence length="180" mass="19794">MRQTLRWAAVDSTETEELVLQTEGGGIVADAVVSGVQGGDGTDVTYHLELDPRWQVLRLSVTEGDREVDLTRDSRGTWRDAGGAVLPELQGCADVDISVTPFTNTLPIRRLQLAEGESAEIRVAYVQVPGLVLRPVRQRYTNLGGGRYRYEALDGGYTAVLSVDESGFVLEYPGRFRRLP</sequence>
<name>Q67PY6_SYMTH</name>
<dbReference type="InterPro" id="IPR009467">
    <property type="entry name" value="Glycolipid-bd_prot_put"/>
</dbReference>
<dbReference type="OrthoDB" id="9814791at2"/>
<proteinExistence type="predicted"/>
<evidence type="ECO:0000313" key="2">
    <source>
        <dbReference type="Proteomes" id="UP000000417"/>
    </source>
</evidence>
<dbReference type="RefSeq" id="WP_011195403.1">
    <property type="nucleotide sequence ID" value="NC_006177.1"/>
</dbReference>
<dbReference type="Proteomes" id="UP000000417">
    <property type="component" value="Chromosome"/>
</dbReference>
<gene>
    <name evidence="1" type="ordered locus">STH1272</name>
</gene>
<evidence type="ECO:0008006" key="3">
    <source>
        <dbReference type="Google" id="ProtNLM"/>
    </source>
</evidence>
<reference evidence="1 2" key="1">
    <citation type="journal article" date="2004" name="Nucleic Acids Res.">
        <title>Genome sequence of Symbiobacterium thermophilum, an uncultivable bacterium that depends on microbial commensalism.</title>
        <authorList>
            <person name="Ueda K."/>
            <person name="Yamashita A."/>
            <person name="Ishikawa J."/>
            <person name="Shimada M."/>
            <person name="Watsuji T."/>
            <person name="Morimura K."/>
            <person name="Ikeda H."/>
            <person name="Hattori M."/>
            <person name="Beppu T."/>
        </authorList>
    </citation>
    <scope>NUCLEOTIDE SEQUENCE [LARGE SCALE GENOMIC DNA]</scope>
    <source>
        <strain evidence="2">T / IAM 14863</strain>
    </source>
</reference>
<dbReference type="eggNOG" id="COG3554">
    <property type="taxonomic scope" value="Bacteria"/>
</dbReference>
<dbReference type="STRING" id="292459.STH1272"/>
<dbReference type="KEGG" id="sth:STH1272"/>
<protein>
    <recommendedName>
        <fullName evidence="3">Glycolipid-binding domain-containing protein</fullName>
    </recommendedName>
</protein>
<accession>Q67PY6</accession>
<dbReference type="HOGENOM" id="CLU_055771_2_1_9"/>
<organism evidence="1 2">
    <name type="scientific">Symbiobacterium thermophilum (strain DSM 24528 / JCM 14929 / IAM 14863 / T)</name>
    <dbReference type="NCBI Taxonomy" id="292459"/>
    <lineage>
        <taxon>Bacteria</taxon>
        <taxon>Bacillati</taxon>
        <taxon>Bacillota</taxon>
        <taxon>Clostridia</taxon>
        <taxon>Eubacteriales</taxon>
        <taxon>Symbiobacteriaceae</taxon>
        <taxon>Symbiobacterium</taxon>
    </lineage>
</organism>